<feature type="chain" id="PRO_5003635017" evidence="7">
    <location>
        <begin position="20"/>
        <end position="253"/>
    </location>
</feature>
<name>I0WCA3_9FLAO</name>
<evidence type="ECO:0000256" key="2">
    <source>
        <dbReference type="ARBA" id="ARBA00022692"/>
    </source>
</evidence>
<keyword evidence="7" id="KW-0732">Signal</keyword>
<gene>
    <name evidence="10" type="ORF">W5A_09637</name>
</gene>
<feature type="transmembrane region" description="Helical" evidence="6">
    <location>
        <begin position="221"/>
        <end position="245"/>
    </location>
</feature>
<dbReference type="GO" id="GO:0016020">
    <property type="term" value="C:membrane"/>
    <property type="evidence" value="ECO:0007669"/>
    <property type="project" value="UniProtKB-SubCell"/>
</dbReference>
<accession>I0WCA3</accession>
<keyword evidence="5 6" id="KW-0472">Membrane</keyword>
<keyword evidence="2 6" id="KW-0812">Transmembrane</keyword>
<keyword evidence="11" id="KW-1185">Reference proteome</keyword>
<evidence type="ECO:0000259" key="8">
    <source>
        <dbReference type="Pfam" id="PF02683"/>
    </source>
</evidence>
<reference evidence="10 11" key="1">
    <citation type="journal article" date="2012" name="J. Bacteriol.">
        <title>Genome Sequence of the Halotolerant Bacterium Imtechella halotolerans K1T.</title>
        <authorList>
            <person name="Kumar S."/>
            <person name="Vikram S."/>
            <person name="Subramanian S."/>
            <person name="Raghava G.P."/>
            <person name="Pinnaka A.K."/>
        </authorList>
    </citation>
    <scope>NUCLEOTIDE SEQUENCE [LARGE SCALE GENOMIC DNA]</scope>
    <source>
        <strain evidence="10 11">K1</strain>
    </source>
</reference>
<dbReference type="AlphaFoldDB" id="I0WCA3"/>
<comment type="subcellular location">
    <subcellularLocation>
        <location evidence="1">Membrane</location>
        <topology evidence="1">Multi-pass membrane protein</topology>
    </subcellularLocation>
</comment>
<dbReference type="Pfam" id="PF11412">
    <property type="entry name" value="DsbD_N"/>
    <property type="match status" value="1"/>
</dbReference>
<dbReference type="GO" id="GO:0015035">
    <property type="term" value="F:protein-disulfide reductase activity"/>
    <property type="evidence" value="ECO:0007669"/>
    <property type="project" value="TreeGrafter"/>
</dbReference>
<evidence type="ECO:0000256" key="6">
    <source>
        <dbReference type="SAM" id="Phobius"/>
    </source>
</evidence>
<dbReference type="eggNOG" id="COG4232">
    <property type="taxonomic scope" value="Bacteria"/>
</dbReference>
<dbReference type="Proteomes" id="UP000005938">
    <property type="component" value="Unassembled WGS sequence"/>
</dbReference>
<organism evidence="10 11">
    <name type="scientific">Imtechella halotolerans K1</name>
    <dbReference type="NCBI Taxonomy" id="946077"/>
    <lineage>
        <taxon>Bacteria</taxon>
        <taxon>Pseudomonadati</taxon>
        <taxon>Bacteroidota</taxon>
        <taxon>Flavobacteriia</taxon>
        <taxon>Flavobacteriales</taxon>
        <taxon>Flavobacteriaceae</taxon>
        <taxon>Imtechella</taxon>
    </lineage>
</organism>
<feature type="domain" description="Cytochrome C biogenesis protein transmembrane" evidence="8">
    <location>
        <begin position="178"/>
        <end position="249"/>
    </location>
</feature>
<evidence type="ECO:0000259" key="9">
    <source>
        <dbReference type="Pfam" id="PF11412"/>
    </source>
</evidence>
<feature type="transmembrane region" description="Helical" evidence="6">
    <location>
        <begin position="176"/>
        <end position="200"/>
    </location>
</feature>
<evidence type="ECO:0000313" key="11">
    <source>
        <dbReference type="Proteomes" id="UP000005938"/>
    </source>
</evidence>
<evidence type="ECO:0000256" key="7">
    <source>
        <dbReference type="SAM" id="SignalP"/>
    </source>
</evidence>
<proteinExistence type="predicted"/>
<keyword evidence="4 6" id="KW-1133">Transmembrane helix</keyword>
<feature type="non-terminal residue" evidence="10">
    <location>
        <position position="253"/>
    </location>
</feature>
<evidence type="ECO:0000256" key="3">
    <source>
        <dbReference type="ARBA" id="ARBA00022748"/>
    </source>
</evidence>
<protein>
    <submittedName>
        <fullName evidence="10">Cytochrome c biogenesis protein, transmembrane region</fullName>
    </submittedName>
</protein>
<evidence type="ECO:0000256" key="4">
    <source>
        <dbReference type="ARBA" id="ARBA00022989"/>
    </source>
</evidence>
<evidence type="ECO:0000313" key="10">
    <source>
        <dbReference type="EMBL" id="EID74019.1"/>
    </source>
</evidence>
<dbReference type="RefSeq" id="WP_008239941.1">
    <property type="nucleotide sequence ID" value="NZ_AJJU01000014.1"/>
</dbReference>
<feature type="domain" description="Thiol:disulfide interchange protein DsbD N-terminal" evidence="9">
    <location>
        <begin position="35"/>
        <end position="144"/>
    </location>
</feature>
<dbReference type="GO" id="GO:0045454">
    <property type="term" value="P:cell redox homeostasis"/>
    <property type="evidence" value="ECO:0007669"/>
    <property type="project" value="TreeGrafter"/>
</dbReference>
<keyword evidence="3" id="KW-0201">Cytochrome c-type biogenesis</keyword>
<evidence type="ECO:0000256" key="5">
    <source>
        <dbReference type="ARBA" id="ARBA00023136"/>
    </source>
</evidence>
<comment type="caution">
    <text evidence="10">The sequence shown here is derived from an EMBL/GenBank/DDBJ whole genome shotgun (WGS) entry which is preliminary data.</text>
</comment>
<dbReference type="GO" id="GO:0017004">
    <property type="term" value="P:cytochrome complex assembly"/>
    <property type="evidence" value="ECO:0007669"/>
    <property type="project" value="UniProtKB-KW"/>
</dbReference>
<dbReference type="InterPro" id="IPR028250">
    <property type="entry name" value="DsbDN"/>
</dbReference>
<evidence type="ECO:0000256" key="1">
    <source>
        <dbReference type="ARBA" id="ARBA00004141"/>
    </source>
</evidence>
<dbReference type="InterPro" id="IPR003834">
    <property type="entry name" value="Cyt_c_assmbl_TM_dom"/>
</dbReference>
<dbReference type="Pfam" id="PF02683">
    <property type="entry name" value="DsbD_TM"/>
    <property type="match status" value="1"/>
</dbReference>
<sequence>MRKFLIAFAALVSFLGAFAQGDSPIQWTTSVEKVSDTQYLLVSKATLKKGWHLYSQTVPENGPSPTMFLYDDSEGTFTIEGNTTEEEGRVGNDPVFSMDLKRFENTAVFTQKITTSSEVSSITGYVEFMVCDTAKCLPASEVTLTFDLTKASSPDAVVNTAAGTAAPVEDTPQRGLWSIFIIAFFSGFAALLTPCVFPMIPMTVSFFTKQSKTRAKGIKNAILYGISIIVIYVLLGSLITGIFGADSLNALST</sequence>
<dbReference type="EMBL" id="AJJU01000014">
    <property type="protein sequence ID" value="EID74019.1"/>
    <property type="molecule type" value="Genomic_DNA"/>
</dbReference>
<dbReference type="PANTHER" id="PTHR32234:SF0">
    <property type="entry name" value="THIOL:DISULFIDE INTERCHANGE PROTEIN DSBD"/>
    <property type="match status" value="1"/>
</dbReference>
<dbReference type="STRING" id="946077.W5A_09637"/>
<dbReference type="PANTHER" id="PTHR32234">
    <property type="entry name" value="THIOL:DISULFIDE INTERCHANGE PROTEIN DSBD"/>
    <property type="match status" value="1"/>
</dbReference>
<feature type="signal peptide" evidence="7">
    <location>
        <begin position="1"/>
        <end position="19"/>
    </location>
</feature>